<dbReference type="InterPro" id="IPR000980">
    <property type="entry name" value="SH2"/>
</dbReference>
<dbReference type="InterPro" id="IPR001841">
    <property type="entry name" value="Znf_RING"/>
</dbReference>
<evidence type="ECO:0000313" key="6">
    <source>
        <dbReference type="Proteomes" id="UP000035680"/>
    </source>
</evidence>
<dbReference type="GO" id="GO:0016567">
    <property type="term" value="P:protein ubiquitination"/>
    <property type="evidence" value="ECO:0007669"/>
    <property type="project" value="InterPro"/>
</dbReference>
<dbReference type="SUPFAM" id="SSF57850">
    <property type="entry name" value="RING/U-box"/>
    <property type="match status" value="1"/>
</dbReference>
<dbReference type="SUPFAM" id="SSF55550">
    <property type="entry name" value="SH2 domain"/>
    <property type="match status" value="1"/>
</dbReference>
<feature type="domain" description="RING-type" evidence="5">
    <location>
        <begin position="5"/>
        <end position="53"/>
    </location>
</feature>
<sequence>MVIKCKIYFEAYTASGTRHAPYSTSCGHVMGKECLERFRECSNGDYFNCPFCSGNIKFSDCHPIYDIVEEMTFECLVCFESLADHRAEDFQYSSPCGHMIRKSCLERLKEYGSRYLYSKTVVGDFTLRDSVTNVGEYSISLKVITRNRHYWIRVNRNTD</sequence>
<dbReference type="STRING" id="75913.A0A0K0FC04"/>
<dbReference type="PANTHER" id="PTHR16047">
    <property type="entry name" value="RFWD3 PROTEIN"/>
    <property type="match status" value="1"/>
</dbReference>
<dbReference type="Pfam" id="PF13445">
    <property type="entry name" value="zf-RING_UBOX"/>
    <property type="match status" value="1"/>
</dbReference>
<dbReference type="InterPro" id="IPR027370">
    <property type="entry name" value="Znf-RING_euk"/>
</dbReference>
<keyword evidence="2 4" id="KW-0863">Zinc-finger</keyword>
<accession>A0A0K0FC04</accession>
<proteinExistence type="predicted"/>
<dbReference type="Proteomes" id="UP000035680">
    <property type="component" value="Unassembled WGS sequence"/>
</dbReference>
<keyword evidence="3" id="KW-0862">Zinc</keyword>
<reference evidence="7" key="2">
    <citation type="submission" date="2015-08" db="UniProtKB">
        <authorList>
            <consortium name="WormBaseParasite"/>
        </authorList>
    </citation>
    <scope>IDENTIFICATION</scope>
</reference>
<dbReference type="InterPro" id="IPR013083">
    <property type="entry name" value="Znf_RING/FYVE/PHD"/>
</dbReference>
<dbReference type="PANTHER" id="PTHR16047:SF7">
    <property type="entry name" value="E3 UBIQUITIN-PROTEIN LIGASE RFWD3"/>
    <property type="match status" value="1"/>
</dbReference>
<dbReference type="GO" id="GO:0005634">
    <property type="term" value="C:nucleus"/>
    <property type="evidence" value="ECO:0007669"/>
    <property type="project" value="InterPro"/>
</dbReference>
<dbReference type="Pfam" id="PF00017">
    <property type="entry name" value="SH2"/>
    <property type="match status" value="1"/>
</dbReference>
<dbReference type="InterPro" id="IPR037381">
    <property type="entry name" value="RFWD3"/>
</dbReference>
<evidence type="ECO:0000256" key="3">
    <source>
        <dbReference type="ARBA" id="ARBA00022833"/>
    </source>
</evidence>
<dbReference type="GO" id="GO:0036297">
    <property type="term" value="P:interstrand cross-link repair"/>
    <property type="evidence" value="ECO:0007669"/>
    <property type="project" value="InterPro"/>
</dbReference>
<name>A0A0K0FC04_STRVS</name>
<protein>
    <submittedName>
        <fullName evidence="7">Dreadlocks (inferred by orthology to a D. melanogaster protein)</fullName>
    </submittedName>
</protein>
<reference evidence="6" key="1">
    <citation type="submission" date="2014-07" db="EMBL/GenBank/DDBJ databases">
        <authorList>
            <person name="Martin A.A"/>
            <person name="De Silva N."/>
        </authorList>
    </citation>
    <scope>NUCLEOTIDE SEQUENCE</scope>
</reference>
<keyword evidence="1" id="KW-0479">Metal-binding</keyword>
<dbReference type="InterPro" id="IPR036860">
    <property type="entry name" value="SH2_dom_sf"/>
</dbReference>
<keyword evidence="6" id="KW-1185">Reference proteome</keyword>
<dbReference type="Gene3D" id="3.30.40.10">
    <property type="entry name" value="Zinc/RING finger domain, C3HC4 (zinc finger)"/>
    <property type="match status" value="1"/>
</dbReference>
<dbReference type="AlphaFoldDB" id="A0A0K0FC04"/>
<evidence type="ECO:0000256" key="1">
    <source>
        <dbReference type="ARBA" id="ARBA00022723"/>
    </source>
</evidence>
<dbReference type="GO" id="GO:0008270">
    <property type="term" value="F:zinc ion binding"/>
    <property type="evidence" value="ECO:0007669"/>
    <property type="project" value="UniProtKB-KW"/>
</dbReference>
<evidence type="ECO:0000256" key="4">
    <source>
        <dbReference type="PROSITE-ProRule" id="PRU00175"/>
    </source>
</evidence>
<evidence type="ECO:0000313" key="7">
    <source>
        <dbReference type="WBParaSite" id="SVE_0636800.1"/>
    </source>
</evidence>
<dbReference type="WBParaSite" id="SVE_0636800.1">
    <property type="protein sequence ID" value="SVE_0636800.1"/>
    <property type="gene ID" value="SVE_0636800"/>
</dbReference>
<dbReference type="GO" id="GO:0004842">
    <property type="term" value="F:ubiquitin-protein transferase activity"/>
    <property type="evidence" value="ECO:0007669"/>
    <property type="project" value="InterPro"/>
</dbReference>
<dbReference type="PROSITE" id="PS50089">
    <property type="entry name" value="ZF_RING_2"/>
    <property type="match status" value="1"/>
</dbReference>
<organism evidence="6 7">
    <name type="scientific">Strongyloides venezuelensis</name>
    <name type="common">Threadworm</name>
    <dbReference type="NCBI Taxonomy" id="75913"/>
    <lineage>
        <taxon>Eukaryota</taxon>
        <taxon>Metazoa</taxon>
        <taxon>Ecdysozoa</taxon>
        <taxon>Nematoda</taxon>
        <taxon>Chromadorea</taxon>
        <taxon>Rhabditida</taxon>
        <taxon>Tylenchina</taxon>
        <taxon>Panagrolaimomorpha</taxon>
        <taxon>Strongyloidoidea</taxon>
        <taxon>Strongyloididae</taxon>
        <taxon>Strongyloides</taxon>
    </lineage>
</organism>
<evidence type="ECO:0000256" key="2">
    <source>
        <dbReference type="ARBA" id="ARBA00022771"/>
    </source>
</evidence>
<evidence type="ECO:0000259" key="5">
    <source>
        <dbReference type="PROSITE" id="PS50089"/>
    </source>
</evidence>